<organism evidence="2 3">
    <name type="scientific">Syntrophaceticus schinkii</name>
    <dbReference type="NCBI Taxonomy" id="499207"/>
    <lineage>
        <taxon>Bacteria</taxon>
        <taxon>Bacillati</taxon>
        <taxon>Bacillota</taxon>
        <taxon>Clostridia</taxon>
        <taxon>Thermoanaerobacterales</taxon>
        <taxon>Thermoanaerobacterales Family III. Incertae Sedis</taxon>
        <taxon>Syntrophaceticus</taxon>
    </lineage>
</organism>
<dbReference type="OrthoDB" id="9779340at2"/>
<reference evidence="3" key="1">
    <citation type="submission" date="2015-01" db="EMBL/GenBank/DDBJ databases">
        <authorList>
            <person name="Manzoor Shahid"/>
            <person name="Zubair Saima"/>
        </authorList>
    </citation>
    <scope>NUCLEOTIDE SEQUENCE [LARGE SCALE GENOMIC DNA]</scope>
    <source>
        <strain evidence="3">Sp3</strain>
    </source>
</reference>
<dbReference type="InterPro" id="IPR018392">
    <property type="entry name" value="LysM"/>
</dbReference>
<dbReference type="SUPFAM" id="SSF54106">
    <property type="entry name" value="LysM domain"/>
    <property type="match status" value="1"/>
</dbReference>
<dbReference type="SMART" id="SM00257">
    <property type="entry name" value="LysM"/>
    <property type="match status" value="1"/>
</dbReference>
<accession>A0A0B7MH75</accession>
<name>A0A0B7MH75_9FIRM</name>
<keyword evidence="3" id="KW-1185">Reference proteome</keyword>
<sequence length="685" mass="76199">MPGAIIGYRGRLCFMEQWNNQRWFLRFLFQRGNLFPATNDQLERQKPETGNRKLNIKSGRFFVSDHSTKKQRFISGKAFFVPTTNPKCGGQKPEVGGLECIQGTVPLARERPGLDVELPERSMSKYPFQRCQNMPKAAATSCSSLFIEQIHSLYPSGILYYRKMCLEKEGEEMIRCETLKLEHVVGEMSKQAVVQGDFHVPKPKPGIEKIISVDKTVKITKEEVIKNKVIIEGYLNLQIVYVADAPGQPVHHTHARLEFTQFVEIDGAEPEMTVRTKVKVEDIQGKVKSGRPHMFEITAVILVFAKVTQLEEITLMVEPPPGVEAVTESLRLEEVIAEGSAQAMVSGRLRVPPEKPPVEKVLDVDASITITDKKVIENKVIIEGDITLQVIYVAAMATQPVHHMHGTIHFTQFIEVFGAQPGMNVTVEETITHVSFDVVDPCTVGVEVIMDMTAKVTEPRQLDVVVDLIGVETTRELLRVDNVVGEDHTQANVRDELVVPYEKPGVTKVLDVKVHKVEVLPEDIVIIKDKVIVSGKIEAQVLYVSDMPDQSVHHVDAVLKFRNFIPIPGATPEMNVSVRAAVEHVAGRPADSSRKVILEIVLNLTARVVDTVQIFVVICEEIPPAPPVPPGPPPCPFEHVVQAGDTIWKLSMRYHVSVDHILAANPGVDPYNLQIGSVLIIPCDP</sequence>
<dbReference type="PROSITE" id="PS51782">
    <property type="entry name" value="LYSM"/>
    <property type="match status" value="1"/>
</dbReference>
<dbReference type="Pfam" id="PF01476">
    <property type="entry name" value="LysM"/>
    <property type="match status" value="1"/>
</dbReference>
<dbReference type="InterPro" id="IPR036779">
    <property type="entry name" value="LysM_dom_sf"/>
</dbReference>
<dbReference type="Proteomes" id="UP000046155">
    <property type="component" value="Unassembled WGS sequence"/>
</dbReference>
<dbReference type="Pfam" id="PF12673">
    <property type="entry name" value="SipL"/>
    <property type="match status" value="3"/>
</dbReference>
<dbReference type="EMBL" id="CDRZ01000001">
    <property type="protein sequence ID" value="CEO87286.1"/>
    <property type="molecule type" value="Genomic_DNA"/>
</dbReference>
<dbReference type="InterPro" id="IPR024300">
    <property type="entry name" value="SipL_SPOCS_dom"/>
</dbReference>
<gene>
    <name evidence="2" type="ORF">SSCH_10020</name>
</gene>
<feature type="domain" description="LysM" evidence="1">
    <location>
        <begin position="637"/>
        <end position="681"/>
    </location>
</feature>
<evidence type="ECO:0000313" key="3">
    <source>
        <dbReference type="Proteomes" id="UP000046155"/>
    </source>
</evidence>
<evidence type="ECO:0000259" key="1">
    <source>
        <dbReference type="PROSITE" id="PS51782"/>
    </source>
</evidence>
<proteinExistence type="predicted"/>
<dbReference type="Gene3D" id="3.10.350.10">
    <property type="entry name" value="LysM domain"/>
    <property type="match status" value="1"/>
</dbReference>
<dbReference type="CDD" id="cd00118">
    <property type="entry name" value="LysM"/>
    <property type="match status" value="1"/>
</dbReference>
<evidence type="ECO:0000313" key="2">
    <source>
        <dbReference type="EMBL" id="CEO87286.1"/>
    </source>
</evidence>
<protein>
    <submittedName>
        <fullName evidence="2">Peptidoglycan-binding lysin domain protein (Modular protein)</fullName>
    </submittedName>
</protein>
<dbReference type="AlphaFoldDB" id="A0A0B7MH75"/>